<evidence type="ECO:0000313" key="3">
    <source>
        <dbReference type="Proteomes" id="UP001141806"/>
    </source>
</evidence>
<evidence type="ECO:0000313" key="2">
    <source>
        <dbReference type="EMBL" id="KAJ4959766.1"/>
    </source>
</evidence>
<accession>A0A9Q0H4K0</accession>
<comment type="caution">
    <text evidence="2">The sequence shown here is derived from an EMBL/GenBank/DDBJ whole genome shotgun (WGS) entry which is preliminary data.</text>
</comment>
<feature type="compositionally biased region" description="Polar residues" evidence="1">
    <location>
        <begin position="100"/>
        <end position="111"/>
    </location>
</feature>
<evidence type="ECO:0000256" key="1">
    <source>
        <dbReference type="SAM" id="MobiDB-lite"/>
    </source>
</evidence>
<sequence length="156" mass="16749">MGCHQEVLAIDPTLDHTRNPAIMLAVHATRQIEAKHATAEASTTFLSSAEGTYAPPLEAHAKAWNDVPPPSEGVPLIVEGAVHPSIEEVVPSLPSDLLEGTTSKPATTVSPPNFKGLPPTSTNKNTPPLETNLRVKDYVLPHEGELELAVFLFFFL</sequence>
<organism evidence="2 3">
    <name type="scientific">Protea cynaroides</name>
    <dbReference type="NCBI Taxonomy" id="273540"/>
    <lineage>
        <taxon>Eukaryota</taxon>
        <taxon>Viridiplantae</taxon>
        <taxon>Streptophyta</taxon>
        <taxon>Embryophyta</taxon>
        <taxon>Tracheophyta</taxon>
        <taxon>Spermatophyta</taxon>
        <taxon>Magnoliopsida</taxon>
        <taxon>Proteales</taxon>
        <taxon>Proteaceae</taxon>
        <taxon>Protea</taxon>
    </lineage>
</organism>
<feature type="region of interest" description="Disordered" evidence="1">
    <location>
        <begin position="99"/>
        <end position="129"/>
    </location>
</feature>
<dbReference type="Proteomes" id="UP001141806">
    <property type="component" value="Unassembled WGS sequence"/>
</dbReference>
<dbReference type="AlphaFoldDB" id="A0A9Q0H4K0"/>
<reference evidence="2" key="1">
    <citation type="journal article" date="2023" name="Plant J.">
        <title>The genome of the king protea, Protea cynaroides.</title>
        <authorList>
            <person name="Chang J."/>
            <person name="Duong T.A."/>
            <person name="Schoeman C."/>
            <person name="Ma X."/>
            <person name="Roodt D."/>
            <person name="Barker N."/>
            <person name="Li Z."/>
            <person name="Van de Peer Y."/>
            <person name="Mizrachi E."/>
        </authorList>
    </citation>
    <scope>NUCLEOTIDE SEQUENCE</scope>
    <source>
        <tissue evidence="2">Young leaves</tissue>
    </source>
</reference>
<name>A0A9Q0H4K0_9MAGN</name>
<gene>
    <name evidence="2" type="ORF">NE237_019676</name>
</gene>
<protein>
    <submittedName>
        <fullName evidence="2">Uncharacterized protein</fullName>
    </submittedName>
</protein>
<feature type="compositionally biased region" description="Polar residues" evidence="1">
    <location>
        <begin position="119"/>
        <end position="129"/>
    </location>
</feature>
<proteinExistence type="predicted"/>
<dbReference type="EMBL" id="JAMYWD010000009">
    <property type="protein sequence ID" value="KAJ4959766.1"/>
    <property type="molecule type" value="Genomic_DNA"/>
</dbReference>
<keyword evidence="3" id="KW-1185">Reference proteome</keyword>